<feature type="binding site" evidence="2">
    <location>
        <position position="58"/>
    </location>
    <ligand>
        <name>Fe cation</name>
        <dbReference type="ChEBI" id="CHEBI:24875"/>
    </ligand>
</feature>
<organism evidence="6 7">
    <name type="scientific">Paludibacterium paludis</name>
    <dbReference type="NCBI Taxonomy" id="1225769"/>
    <lineage>
        <taxon>Bacteria</taxon>
        <taxon>Pseudomonadati</taxon>
        <taxon>Pseudomonadota</taxon>
        <taxon>Betaproteobacteria</taxon>
        <taxon>Neisseriales</taxon>
        <taxon>Chromobacteriaceae</taxon>
        <taxon>Paludibacterium</taxon>
    </lineage>
</organism>
<comment type="caution">
    <text evidence="6">The sequence shown here is derived from an EMBL/GenBank/DDBJ whole genome shotgun (WGS) entry which is preliminary data.</text>
</comment>
<dbReference type="SUPFAM" id="SSF51182">
    <property type="entry name" value="RmlC-like cupins"/>
    <property type="match status" value="1"/>
</dbReference>
<evidence type="ECO:0000313" key="7">
    <source>
        <dbReference type="Proteomes" id="UP000645257"/>
    </source>
</evidence>
<dbReference type="Gene3D" id="2.60.120.10">
    <property type="entry name" value="Jelly Rolls"/>
    <property type="match status" value="2"/>
</dbReference>
<keyword evidence="7" id="KW-1185">Reference proteome</keyword>
<dbReference type="Proteomes" id="UP000645257">
    <property type="component" value="Unassembled WGS sequence"/>
</dbReference>
<feature type="binding site" evidence="2">
    <location>
        <position position="102"/>
    </location>
    <ligand>
        <name>Fe cation</name>
        <dbReference type="ChEBI" id="CHEBI:24875"/>
    </ligand>
</feature>
<evidence type="ECO:0000259" key="5">
    <source>
        <dbReference type="Pfam" id="PF05726"/>
    </source>
</evidence>
<feature type="binding site" evidence="2">
    <location>
        <position position="104"/>
    </location>
    <ligand>
        <name>Fe cation</name>
        <dbReference type="ChEBI" id="CHEBI:24875"/>
    </ligand>
</feature>
<dbReference type="RefSeq" id="WP_189536933.1">
    <property type="nucleotide sequence ID" value="NZ_BMYX01000033.1"/>
</dbReference>
<accession>A0A918P795</accession>
<dbReference type="PIRSF" id="PIRSF006232">
    <property type="entry name" value="Pirin"/>
    <property type="match status" value="1"/>
</dbReference>
<dbReference type="GO" id="GO:0046872">
    <property type="term" value="F:metal ion binding"/>
    <property type="evidence" value="ECO:0007669"/>
    <property type="project" value="UniProtKB-KW"/>
</dbReference>
<dbReference type="InterPro" id="IPR012093">
    <property type="entry name" value="Pirin"/>
</dbReference>
<gene>
    <name evidence="6" type="ORF">GCM10011289_35940</name>
</gene>
<evidence type="ECO:0000256" key="3">
    <source>
        <dbReference type="RuleBase" id="RU003457"/>
    </source>
</evidence>
<feature type="binding site" evidence="2">
    <location>
        <position position="60"/>
    </location>
    <ligand>
        <name>Fe cation</name>
        <dbReference type="ChEBI" id="CHEBI:24875"/>
    </ligand>
</feature>
<dbReference type="AlphaFoldDB" id="A0A918P795"/>
<evidence type="ECO:0000256" key="2">
    <source>
        <dbReference type="PIRSR" id="PIRSR006232-1"/>
    </source>
</evidence>
<dbReference type="CDD" id="cd02909">
    <property type="entry name" value="cupin_pirin_N"/>
    <property type="match status" value="1"/>
</dbReference>
<keyword evidence="2" id="KW-0408">Iron</keyword>
<dbReference type="InterPro" id="IPR011051">
    <property type="entry name" value="RmlC_Cupin_sf"/>
</dbReference>
<evidence type="ECO:0000313" key="6">
    <source>
        <dbReference type="EMBL" id="GGY29856.1"/>
    </source>
</evidence>
<evidence type="ECO:0000259" key="4">
    <source>
        <dbReference type="Pfam" id="PF02678"/>
    </source>
</evidence>
<evidence type="ECO:0008006" key="8">
    <source>
        <dbReference type="Google" id="ProtNLM"/>
    </source>
</evidence>
<reference evidence="6" key="1">
    <citation type="journal article" date="2014" name="Int. J. Syst. Evol. Microbiol.">
        <title>Complete genome sequence of Corynebacterium casei LMG S-19264T (=DSM 44701T), isolated from a smear-ripened cheese.</title>
        <authorList>
            <consortium name="US DOE Joint Genome Institute (JGI-PGF)"/>
            <person name="Walter F."/>
            <person name="Albersmeier A."/>
            <person name="Kalinowski J."/>
            <person name="Ruckert C."/>
        </authorList>
    </citation>
    <scope>NUCLEOTIDE SEQUENCE</scope>
    <source>
        <strain evidence="6">KCTC 32182</strain>
    </source>
</reference>
<reference evidence="6" key="2">
    <citation type="submission" date="2020-09" db="EMBL/GenBank/DDBJ databases">
        <authorList>
            <person name="Sun Q."/>
            <person name="Kim S."/>
        </authorList>
    </citation>
    <scope>NUCLEOTIDE SEQUENCE</scope>
    <source>
        <strain evidence="6">KCTC 32182</strain>
    </source>
</reference>
<evidence type="ECO:0000256" key="1">
    <source>
        <dbReference type="ARBA" id="ARBA00008416"/>
    </source>
</evidence>
<dbReference type="PANTHER" id="PTHR13903:SF8">
    <property type="entry name" value="PIRIN"/>
    <property type="match status" value="1"/>
</dbReference>
<keyword evidence="2" id="KW-0479">Metal-binding</keyword>
<sequence>MSPALAKRIAGVTRDVGFAVKRLLPAGEARSIGPFVFLDHMGPARFAAGTAEGDVRQHPHIGLATVTYLFSGALMHRDSLGTEQRIEPGAVNWMSAGRGISHSERIPADIRQTADALHGIQMWIALPTGLEESEPVFRHYPTSDIPVASAEGASIAVLIGTFRELASPVPSPWDMLYAALTLEDGASFTWPAGLAERAVYVAEGSVRIDNETIPAGHLAVLNDTDATLSATAASRVMLLGGEPLDGPRHMWWNFVSRRKARIEAAREDWEAGRIPRVPGENDFIPAPPLKRLR</sequence>
<name>A0A918P795_9NEIS</name>
<dbReference type="InterPro" id="IPR008778">
    <property type="entry name" value="Pirin_C_dom"/>
</dbReference>
<dbReference type="Pfam" id="PF05726">
    <property type="entry name" value="Pirin_C"/>
    <property type="match status" value="1"/>
</dbReference>
<feature type="domain" description="Pirin C-terminal" evidence="5">
    <location>
        <begin position="177"/>
        <end position="274"/>
    </location>
</feature>
<comment type="similarity">
    <text evidence="1 3">Belongs to the pirin family.</text>
</comment>
<dbReference type="InterPro" id="IPR014710">
    <property type="entry name" value="RmlC-like_jellyroll"/>
</dbReference>
<protein>
    <recommendedName>
        <fullName evidence="8">Pirin family protein</fullName>
    </recommendedName>
</protein>
<dbReference type="EMBL" id="BMYX01000033">
    <property type="protein sequence ID" value="GGY29856.1"/>
    <property type="molecule type" value="Genomic_DNA"/>
</dbReference>
<proteinExistence type="inferred from homology"/>
<feature type="domain" description="Pirin N-terminal" evidence="4">
    <location>
        <begin position="19"/>
        <end position="124"/>
    </location>
</feature>
<dbReference type="PANTHER" id="PTHR13903">
    <property type="entry name" value="PIRIN-RELATED"/>
    <property type="match status" value="1"/>
</dbReference>
<dbReference type="Pfam" id="PF02678">
    <property type="entry name" value="Pirin"/>
    <property type="match status" value="1"/>
</dbReference>
<comment type="cofactor">
    <cofactor evidence="2">
        <name>Fe cation</name>
        <dbReference type="ChEBI" id="CHEBI:24875"/>
    </cofactor>
    <text evidence="2">Binds 1 Fe cation per subunit.</text>
</comment>
<dbReference type="CDD" id="cd02247">
    <property type="entry name" value="cupin_pirin_C"/>
    <property type="match status" value="1"/>
</dbReference>
<dbReference type="InterPro" id="IPR003829">
    <property type="entry name" value="Pirin_N_dom"/>
</dbReference>